<dbReference type="RefSeq" id="WP_123227764.1">
    <property type="nucleotide sequence ID" value="NZ_RJSE01000007.1"/>
</dbReference>
<evidence type="ECO:0000256" key="2">
    <source>
        <dbReference type="SAM" id="MobiDB-lite"/>
    </source>
</evidence>
<dbReference type="NCBIfam" id="NF006140">
    <property type="entry name" value="PRK08290.1"/>
    <property type="match status" value="1"/>
</dbReference>
<dbReference type="Gene3D" id="3.90.226.10">
    <property type="entry name" value="2-enoyl-CoA Hydratase, Chain A, domain 1"/>
    <property type="match status" value="1"/>
</dbReference>
<proteinExistence type="inferred from homology"/>
<dbReference type="Proteomes" id="UP000267128">
    <property type="component" value="Unassembled WGS sequence"/>
</dbReference>
<protein>
    <submittedName>
        <fullName evidence="3">Enoyl-CoA hydratase</fullName>
    </submittedName>
</protein>
<keyword evidence="4" id="KW-1185">Reference proteome</keyword>
<dbReference type="PANTHER" id="PTHR43802:SF1">
    <property type="entry name" value="IP11341P-RELATED"/>
    <property type="match status" value="1"/>
</dbReference>
<sequence length="270" mass="29285">MTGLVVSDPTTSGGVRRIRLDRPDARNAQSPALLYDLDRALLEAAQDPATKVIVLSGNGPHFSSGHDLRDPSRPEPGSTVGTWGEFEAPGCEGRLAVEEELYLGLCRRWREIPKPTIAQVHGKVMAAGLMLAWVCDLIVAADDTEFLDPVVAFGMPGVEYFLHPWELGPRRAKHMLFTGEPVSARDALALGMVSDVAPVDELEGRVDALAERIGRQPLMALKLAKLSVNAMVDAQGQRAAVDQAFALHQLGHAHNQELFGFPMDPTNLRS</sequence>
<dbReference type="OrthoDB" id="9807606at2"/>
<evidence type="ECO:0000313" key="3">
    <source>
        <dbReference type="EMBL" id="RNL62468.1"/>
    </source>
</evidence>
<accession>A0A3N0CG99</accession>
<dbReference type="InterPro" id="IPR001753">
    <property type="entry name" value="Enoyl-CoA_hydra/iso"/>
</dbReference>
<feature type="compositionally biased region" description="Basic and acidic residues" evidence="2">
    <location>
        <begin position="64"/>
        <end position="73"/>
    </location>
</feature>
<dbReference type="Pfam" id="PF00378">
    <property type="entry name" value="ECH_1"/>
    <property type="match status" value="1"/>
</dbReference>
<evidence type="ECO:0000256" key="1">
    <source>
        <dbReference type="ARBA" id="ARBA00005254"/>
    </source>
</evidence>
<dbReference type="CDD" id="cd06558">
    <property type="entry name" value="crotonase-like"/>
    <property type="match status" value="1"/>
</dbReference>
<name>A0A3N0CG99_9ACTN</name>
<comment type="similarity">
    <text evidence="1">Belongs to the enoyl-CoA hydratase/isomerase family.</text>
</comment>
<dbReference type="SUPFAM" id="SSF52096">
    <property type="entry name" value="ClpP/crotonase"/>
    <property type="match status" value="1"/>
</dbReference>
<comment type="caution">
    <text evidence="3">The sequence shown here is derived from an EMBL/GenBank/DDBJ whole genome shotgun (WGS) entry which is preliminary data.</text>
</comment>
<reference evidence="3 4" key="1">
    <citation type="submission" date="2018-11" db="EMBL/GenBank/DDBJ databases">
        <authorList>
            <person name="Li F."/>
        </authorList>
    </citation>
    <scope>NUCLEOTIDE SEQUENCE [LARGE SCALE GENOMIC DNA]</scope>
    <source>
        <strain evidence="3 4">Gsoil 097</strain>
    </source>
</reference>
<dbReference type="PANTHER" id="PTHR43802">
    <property type="entry name" value="ENOYL-COA HYDRATASE"/>
    <property type="match status" value="1"/>
</dbReference>
<evidence type="ECO:0000313" key="4">
    <source>
        <dbReference type="Proteomes" id="UP000267128"/>
    </source>
</evidence>
<dbReference type="InterPro" id="IPR029045">
    <property type="entry name" value="ClpP/crotonase-like_dom_sf"/>
</dbReference>
<dbReference type="EMBL" id="RJSE01000007">
    <property type="protein sequence ID" value="RNL62468.1"/>
    <property type="molecule type" value="Genomic_DNA"/>
</dbReference>
<organism evidence="3 4">
    <name type="scientific">Nocardioides marmoriginsengisoli</name>
    <dbReference type="NCBI Taxonomy" id="661483"/>
    <lineage>
        <taxon>Bacteria</taxon>
        <taxon>Bacillati</taxon>
        <taxon>Actinomycetota</taxon>
        <taxon>Actinomycetes</taxon>
        <taxon>Propionibacteriales</taxon>
        <taxon>Nocardioidaceae</taxon>
        <taxon>Nocardioides</taxon>
    </lineage>
</organism>
<feature type="region of interest" description="Disordered" evidence="2">
    <location>
        <begin position="63"/>
        <end position="84"/>
    </location>
</feature>
<gene>
    <name evidence="3" type="ORF">EFK50_11895</name>
</gene>
<dbReference type="GO" id="GO:0003824">
    <property type="term" value="F:catalytic activity"/>
    <property type="evidence" value="ECO:0007669"/>
    <property type="project" value="UniProtKB-ARBA"/>
</dbReference>
<dbReference type="AlphaFoldDB" id="A0A3N0CG99"/>